<dbReference type="InterPro" id="IPR014710">
    <property type="entry name" value="RmlC-like_jellyroll"/>
</dbReference>
<organism evidence="7 8">
    <name type="scientific">Alicyclobacillus cellulosilyticus</name>
    <dbReference type="NCBI Taxonomy" id="1003997"/>
    <lineage>
        <taxon>Bacteria</taxon>
        <taxon>Bacillati</taxon>
        <taxon>Bacillota</taxon>
        <taxon>Bacilli</taxon>
        <taxon>Bacillales</taxon>
        <taxon>Alicyclobacillaceae</taxon>
        <taxon>Alicyclobacillus</taxon>
    </lineage>
</organism>
<dbReference type="AlphaFoldDB" id="A0A917NJT1"/>
<keyword evidence="3" id="KW-0413">Isomerase</keyword>
<evidence type="ECO:0000256" key="2">
    <source>
        <dbReference type="ARBA" id="ARBA00022833"/>
    </source>
</evidence>
<evidence type="ECO:0000313" key="8">
    <source>
        <dbReference type="Proteomes" id="UP000637695"/>
    </source>
</evidence>
<evidence type="ECO:0000256" key="3">
    <source>
        <dbReference type="PIRNR" id="PIRNR036894"/>
    </source>
</evidence>
<dbReference type="GO" id="GO:0008270">
    <property type="term" value="F:zinc ion binding"/>
    <property type="evidence" value="ECO:0007669"/>
    <property type="project" value="UniProtKB-UniRule"/>
</dbReference>
<comment type="caution">
    <text evidence="7">The sequence shown here is derived from an EMBL/GenBank/DDBJ whole genome shotgun (WGS) entry which is preliminary data.</text>
</comment>
<dbReference type="PANTHER" id="PTHR42742">
    <property type="entry name" value="TRANSCRIPTIONAL REPRESSOR MPRA"/>
    <property type="match status" value="1"/>
</dbReference>
<dbReference type="InterPro" id="IPR014628">
    <property type="entry name" value="Man6P_isomerase_Firm_short"/>
</dbReference>
<keyword evidence="2 3" id="KW-0862">Zinc</keyword>
<dbReference type="GO" id="GO:0004476">
    <property type="term" value="F:mannose-6-phosphate isomerase activity"/>
    <property type="evidence" value="ECO:0007669"/>
    <property type="project" value="UniProtKB-UniRule"/>
</dbReference>
<dbReference type="Proteomes" id="UP000637695">
    <property type="component" value="Unassembled WGS sequence"/>
</dbReference>
<reference evidence="7" key="1">
    <citation type="journal article" date="2014" name="Int. J. Syst. Evol. Microbiol.">
        <title>Complete genome sequence of Corynebacterium casei LMG S-19264T (=DSM 44701T), isolated from a smear-ripened cheese.</title>
        <authorList>
            <consortium name="US DOE Joint Genome Institute (JGI-PGF)"/>
            <person name="Walter F."/>
            <person name="Albersmeier A."/>
            <person name="Kalinowski J."/>
            <person name="Ruckert C."/>
        </authorList>
    </citation>
    <scope>NUCLEOTIDE SEQUENCE</scope>
    <source>
        <strain evidence="7">JCM 18487</strain>
    </source>
</reference>
<dbReference type="PANTHER" id="PTHR42742:SF3">
    <property type="entry name" value="FRUCTOKINASE"/>
    <property type="match status" value="1"/>
</dbReference>
<comment type="similarity">
    <text evidence="3">Belongs to the mannose-6-phosphate isomerase type 1 family.</text>
</comment>
<keyword evidence="8" id="KW-1185">Reference proteome</keyword>
<dbReference type="InterPro" id="IPR051804">
    <property type="entry name" value="Carb_Metab_Reg_Kinase/Isom"/>
</dbReference>
<keyword evidence="1 3" id="KW-0479">Metal-binding</keyword>
<dbReference type="Gene3D" id="2.60.120.10">
    <property type="entry name" value="Jelly Rolls"/>
    <property type="match status" value="2"/>
</dbReference>
<dbReference type="PIRSF" id="PIRSF036894">
    <property type="entry name" value="PMI_Firm_short"/>
    <property type="match status" value="1"/>
</dbReference>
<dbReference type="CDD" id="cd07010">
    <property type="entry name" value="cupin_PMI_type_I_N_bac"/>
    <property type="match status" value="1"/>
</dbReference>
<feature type="binding site" evidence="4">
    <location>
        <position position="170"/>
    </location>
    <ligand>
        <name>Zn(2+)</name>
        <dbReference type="ChEBI" id="CHEBI:29105"/>
    </ligand>
</feature>
<evidence type="ECO:0000313" key="7">
    <source>
        <dbReference type="EMBL" id="GGJ05971.1"/>
    </source>
</evidence>
<dbReference type="SUPFAM" id="SSF51182">
    <property type="entry name" value="RmlC-like cupins"/>
    <property type="match status" value="1"/>
</dbReference>
<evidence type="ECO:0000259" key="6">
    <source>
        <dbReference type="Pfam" id="PF20511"/>
    </source>
</evidence>
<comment type="cofactor">
    <cofactor evidence="4">
        <name>Zn(2+)</name>
        <dbReference type="ChEBI" id="CHEBI:29105"/>
    </cofactor>
    <text evidence="4">Binds 1 zinc ion per subunit.</text>
</comment>
<dbReference type="InterPro" id="IPR046457">
    <property type="entry name" value="PMI_typeI_cat"/>
</dbReference>
<sequence>MYPVKFRPLPMARLWGGHRLKSWFGVDDPAPIGEYWVLSGHPNGVSVAENGPLAGMTLLMLTEQYPEAFLGHSPQNRFPLLIKFLEAQQDLSVQIHPDDAYAQAHEGDFGKTEAWYVLDCPPDGRVNYGHRFPSREAYFAAVREGRVRDYLEYVPIRPGQVVFVPSRTLHALLAGTMVIEVQQTSDVTYRVYDWDRVDEHGRPRALHVDKAAEVMDFGDEERRRRGEQAALPVPQTLFAAPGVVHERLVACPYFTMERLRLDKGGHRLTRGRDGNPDIVIVAEGEVTLAWPDGALALRRGDTVLVPATLAGYEVRSAGASVMLRAFY</sequence>
<dbReference type="EMBL" id="BMOY01000019">
    <property type="protein sequence ID" value="GGJ05971.1"/>
    <property type="molecule type" value="Genomic_DNA"/>
</dbReference>
<feature type="binding site" evidence="4">
    <location>
        <position position="96"/>
    </location>
    <ligand>
        <name>Zn(2+)</name>
        <dbReference type="ChEBI" id="CHEBI:29105"/>
    </ligand>
</feature>
<protein>
    <recommendedName>
        <fullName evidence="3">Mannose-6-phosphate isomerase</fullName>
        <ecNumber evidence="3">5.3.1.8</ecNumber>
    </recommendedName>
</protein>
<dbReference type="Pfam" id="PF20511">
    <property type="entry name" value="PMI_typeI_cat"/>
    <property type="match status" value="1"/>
</dbReference>
<gene>
    <name evidence="7" type="ORF">GCM10010885_13960</name>
</gene>
<evidence type="ECO:0000256" key="4">
    <source>
        <dbReference type="PIRSR" id="PIRSR036894-1"/>
    </source>
</evidence>
<proteinExistence type="inferred from homology"/>
<evidence type="ECO:0000256" key="1">
    <source>
        <dbReference type="ARBA" id="ARBA00022723"/>
    </source>
</evidence>
<comment type="catalytic activity">
    <reaction evidence="3">
        <text>D-mannose 6-phosphate = D-fructose 6-phosphate</text>
        <dbReference type="Rhea" id="RHEA:12356"/>
        <dbReference type="ChEBI" id="CHEBI:58735"/>
        <dbReference type="ChEBI" id="CHEBI:61527"/>
        <dbReference type="EC" id="5.3.1.8"/>
    </reaction>
</comment>
<feature type="domain" description="Phosphomannose isomerase type I catalytic" evidence="6">
    <location>
        <begin position="14"/>
        <end position="104"/>
    </location>
</feature>
<dbReference type="EC" id="5.3.1.8" evidence="3"/>
<feature type="active site" evidence="5">
    <location>
        <position position="190"/>
    </location>
</feature>
<dbReference type="GO" id="GO:0005975">
    <property type="term" value="P:carbohydrate metabolic process"/>
    <property type="evidence" value="ECO:0007669"/>
    <property type="project" value="UniProtKB-UniRule"/>
</dbReference>
<name>A0A917NJT1_9BACL</name>
<reference evidence="7" key="2">
    <citation type="submission" date="2020-09" db="EMBL/GenBank/DDBJ databases">
        <authorList>
            <person name="Sun Q."/>
            <person name="Ohkuma M."/>
        </authorList>
    </citation>
    <scope>NUCLEOTIDE SEQUENCE</scope>
    <source>
        <strain evidence="7">JCM 18487</strain>
    </source>
</reference>
<accession>A0A917NJT1</accession>
<evidence type="ECO:0000256" key="5">
    <source>
        <dbReference type="PIRSR" id="PIRSR036894-2"/>
    </source>
</evidence>
<feature type="binding site" evidence="4">
    <location>
        <position position="113"/>
    </location>
    <ligand>
        <name>Zn(2+)</name>
        <dbReference type="ChEBI" id="CHEBI:29105"/>
    </ligand>
</feature>
<dbReference type="InterPro" id="IPR011051">
    <property type="entry name" value="RmlC_Cupin_sf"/>
</dbReference>